<dbReference type="RefSeq" id="WP_169593577.1">
    <property type="nucleotide sequence ID" value="NZ_VCQU01000013.1"/>
</dbReference>
<reference evidence="1 2" key="1">
    <citation type="submission" date="2019-05" db="EMBL/GenBank/DDBJ databases">
        <authorList>
            <person name="Lee S.D."/>
        </authorList>
    </citation>
    <scope>NUCLEOTIDE SEQUENCE [LARGE SCALE GENOMIC DNA]</scope>
    <source>
        <strain evidence="1 2">YC2-7</strain>
    </source>
</reference>
<protein>
    <submittedName>
        <fullName evidence="1">Uncharacterized protein</fullName>
    </submittedName>
</protein>
<keyword evidence="2" id="KW-1185">Reference proteome</keyword>
<dbReference type="Proteomes" id="UP000535543">
    <property type="component" value="Unassembled WGS sequence"/>
</dbReference>
<name>A0A848KL03_9NOCA</name>
<sequence>MKQIAALGVQAFINDVVQRGGRAERLEVSGRTAVKVYGTNNESCVVQIKAKATGYWHASRRDESVSADPSGAAFWAFIDLGADPRQTFIMPAEEIAADIRCEVDAWMADSPGRSRSGHIGITLDRVAHRRNRWDLLGISNTASGPVEGIVLPPVALRSVAKVAAAEVEEDPRPRLVADYEGYRIVAALDEETRAVEIVAGPMLGRRFDDSTVAATAVASFVSGDVERHDGATFWRAQA</sequence>
<organism evidence="1 2">
    <name type="scientific">Antrihabitans stalactiti</name>
    <dbReference type="NCBI Taxonomy" id="2584121"/>
    <lineage>
        <taxon>Bacteria</taxon>
        <taxon>Bacillati</taxon>
        <taxon>Actinomycetota</taxon>
        <taxon>Actinomycetes</taxon>
        <taxon>Mycobacteriales</taxon>
        <taxon>Nocardiaceae</taxon>
        <taxon>Antrihabitans</taxon>
    </lineage>
</organism>
<evidence type="ECO:0000313" key="2">
    <source>
        <dbReference type="Proteomes" id="UP000535543"/>
    </source>
</evidence>
<dbReference type="EMBL" id="VCQU01000013">
    <property type="protein sequence ID" value="NMN98841.1"/>
    <property type="molecule type" value="Genomic_DNA"/>
</dbReference>
<proteinExistence type="predicted"/>
<comment type="caution">
    <text evidence="1">The sequence shown here is derived from an EMBL/GenBank/DDBJ whole genome shotgun (WGS) entry which is preliminary data.</text>
</comment>
<evidence type="ECO:0000313" key="1">
    <source>
        <dbReference type="EMBL" id="NMN98841.1"/>
    </source>
</evidence>
<reference evidence="1 2" key="2">
    <citation type="submission" date="2020-06" db="EMBL/GenBank/DDBJ databases">
        <title>Antribacter stalactiti gen. nov., sp. nov., a new member of the family Nacardiaceae isolated from a cave.</title>
        <authorList>
            <person name="Kim I.S."/>
        </authorList>
    </citation>
    <scope>NUCLEOTIDE SEQUENCE [LARGE SCALE GENOMIC DNA]</scope>
    <source>
        <strain evidence="1 2">YC2-7</strain>
    </source>
</reference>
<gene>
    <name evidence="1" type="ORF">FGL95_27780</name>
</gene>
<dbReference type="AlphaFoldDB" id="A0A848KL03"/>
<accession>A0A848KL03</accession>